<protein>
    <submittedName>
        <fullName evidence="2">Uncharacterized protein</fullName>
    </submittedName>
</protein>
<accession>A0A5B7DAP2</accession>
<feature type="compositionally biased region" description="Basic and acidic residues" evidence="1">
    <location>
        <begin position="43"/>
        <end position="59"/>
    </location>
</feature>
<dbReference type="EMBL" id="VSRR010000667">
    <property type="protein sequence ID" value="MPC18293.1"/>
    <property type="molecule type" value="Genomic_DNA"/>
</dbReference>
<gene>
    <name evidence="2" type="ORF">E2C01_011173</name>
</gene>
<keyword evidence="3" id="KW-1185">Reference proteome</keyword>
<reference evidence="2 3" key="1">
    <citation type="submission" date="2019-05" db="EMBL/GenBank/DDBJ databases">
        <title>Another draft genome of Portunus trituberculatus and its Hox gene families provides insights of decapod evolution.</title>
        <authorList>
            <person name="Jeong J.-H."/>
            <person name="Song I."/>
            <person name="Kim S."/>
            <person name="Choi T."/>
            <person name="Kim D."/>
            <person name="Ryu S."/>
            <person name="Kim W."/>
        </authorList>
    </citation>
    <scope>NUCLEOTIDE SEQUENCE [LARGE SCALE GENOMIC DNA]</scope>
    <source>
        <tissue evidence="2">Muscle</tissue>
    </source>
</reference>
<evidence type="ECO:0000313" key="3">
    <source>
        <dbReference type="Proteomes" id="UP000324222"/>
    </source>
</evidence>
<proteinExistence type="predicted"/>
<feature type="compositionally biased region" description="Basic residues" evidence="1">
    <location>
        <begin position="204"/>
        <end position="216"/>
    </location>
</feature>
<name>A0A5B7DAP2_PORTR</name>
<feature type="compositionally biased region" description="Basic and acidic residues" evidence="1">
    <location>
        <begin position="107"/>
        <end position="132"/>
    </location>
</feature>
<evidence type="ECO:0000313" key="2">
    <source>
        <dbReference type="EMBL" id="MPC18293.1"/>
    </source>
</evidence>
<evidence type="ECO:0000256" key="1">
    <source>
        <dbReference type="SAM" id="MobiDB-lite"/>
    </source>
</evidence>
<sequence length="216" mass="23887">MDRPNQTKKAVYLVLPDKIKRSRNSELVEGMLARTLSLSQEIRDEGKDGASLENRRGGDSEVVEGETATWEEPGDCPPAGPATGETSLPDPKEEQLVSYAQPATREPSPEHGRSERTVERRTASDHPTEKRTHPVSRLPGLEEEIHTGTDNESKLSGHCLKTANPIWRWEDSGSDSIVNHTQKLLPLAGRQIGFGPVDLNPHPRTQKQKRPSIVKA</sequence>
<comment type="caution">
    <text evidence="2">The sequence shown here is derived from an EMBL/GenBank/DDBJ whole genome shotgun (WGS) entry which is preliminary data.</text>
</comment>
<feature type="compositionally biased region" description="Basic and acidic residues" evidence="1">
    <location>
        <begin position="143"/>
        <end position="155"/>
    </location>
</feature>
<dbReference type="AlphaFoldDB" id="A0A5B7DAP2"/>
<dbReference type="Proteomes" id="UP000324222">
    <property type="component" value="Unassembled WGS sequence"/>
</dbReference>
<feature type="region of interest" description="Disordered" evidence="1">
    <location>
        <begin position="195"/>
        <end position="216"/>
    </location>
</feature>
<feature type="region of interest" description="Disordered" evidence="1">
    <location>
        <begin position="43"/>
        <end position="157"/>
    </location>
</feature>
<organism evidence="2 3">
    <name type="scientific">Portunus trituberculatus</name>
    <name type="common">Swimming crab</name>
    <name type="synonym">Neptunus trituberculatus</name>
    <dbReference type="NCBI Taxonomy" id="210409"/>
    <lineage>
        <taxon>Eukaryota</taxon>
        <taxon>Metazoa</taxon>
        <taxon>Ecdysozoa</taxon>
        <taxon>Arthropoda</taxon>
        <taxon>Crustacea</taxon>
        <taxon>Multicrustacea</taxon>
        <taxon>Malacostraca</taxon>
        <taxon>Eumalacostraca</taxon>
        <taxon>Eucarida</taxon>
        <taxon>Decapoda</taxon>
        <taxon>Pleocyemata</taxon>
        <taxon>Brachyura</taxon>
        <taxon>Eubrachyura</taxon>
        <taxon>Portunoidea</taxon>
        <taxon>Portunidae</taxon>
        <taxon>Portuninae</taxon>
        <taxon>Portunus</taxon>
    </lineage>
</organism>